<dbReference type="InterPro" id="IPR036390">
    <property type="entry name" value="WH_DNA-bd_sf"/>
</dbReference>
<evidence type="ECO:0000256" key="2">
    <source>
        <dbReference type="ARBA" id="ARBA00023125"/>
    </source>
</evidence>
<dbReference type="InterPro" id="IPR036388">
    <property type="entry name" value="WH-like_DNA-bd_sf"/>
</dbReference>
<evidence type="ECO:0000313" key="6">
    <source>
        <dbReference type="Proteomes" id="UP000255207"/>
    </source>
</evidence>
<dbReference type="OrthoDB" id="9800350at2"/>
<evidence type="ECO:0000313" key="5">
    <source>
        <dbReference type="EMBL" id="RDJ20303.1"/>
    </source>
</evidence>
<protein>
    <submittedName>
        <fullName evidence="5">Transcriptional regulator</fullName>
    </submittedName>
</protein>
<accession>A0A370KZ80</accession>
<organism evidence="5 6">
    <name type="scientific">Bosea caraganae</name>
    <dbReference type="NCBI Taxonomy" id="2763117"/>
    <lineage>
        <taxon>Bacteria</taxon>
        <taxon>Pseudomonadati</taxon>
        <taxon>Pseudomonadota</taxon>
        <taxon>Alphaproteobacteria</taxon>
        <taxon>Hyphomicrobiales</taxon>
        <taxon>Boseaceae</taxon>
        <taxon>Bosea</taxon>
    </lineage>
</organism>
<dbReference type="SUPFAM" id="SSF46785">
    <property type="entry name" value="Winged helix' DNA-binding domain"/>
    <property type="match status" value="1"/>
</dbReference>
<dbReference type="EMBL" id="QQTP01000020">
    <property type="protein sequence ID" value="RDJ20303.1"/>
    <property type="molecule type" value="Genomic_DNA"/>
</dbReference>
<proteinExistence type="predicted"/>
<keyword evidence="2" id="KW-0238">DNA-binding</keyword>
<dbReference type="Proteomes" id="UP000255207">
    <property type="component" value="Unassembled WGS sequence"/>
</dbReference>
<gene>
    <name evidence="5" type="ORF">DWE98_25420</name>
</gene>
<dbReference type="PANTHER" id="PTHR33204">
    <property type="entry name" value="TRANSCRIPTIONAL REGULATOR, MARR FAMILY"/>
    <property type="match status" value="1"/>
</dbReference>
<evidence type="ECO:0000256" key="3">
    <source>
        <dbReference type="ARBA" id="ARBA00023163"/>
    </source>
</evidence>
<dbReference type="PROSITE" id="PS51118">
    <property type="entry name" value="HTH_HXLR"/>
    <property type="match status" value="1"/>
</dbReference>
<feature type="domain" description="HTH hxlR-type" evidence="4">
    <location>
        <begin position="13"/>
        <end position="112"/>
    </location>
</feature>
<comment type="caution">
    <text evidence="5">The sequence shown here is derived from an EMBL/GenBank/DDBJ whole genome shotgun (WGS) entry which is preliminary data.</text>
</comment>
<keyword evidence="1" id="KW-0805">Transcription regulation</keyword>
<dbReference type="GO" id="GO:0003677">
    <property type="term" value="F:DNA binding"/>
    <property type="evidence" value="ECO:0007669"/>
    <property type="project" value="UniProtKB-KW"/>
</dbReference>
<evidence type="ECO:0000259" key="4">
    <source>
        <dbReference type="PROSITE" id="PS51118"/>
    </source>
</evidence>
<evidence type="ECO:0000256" key="1">
    <source>
        <dbReference type="ARBA" id="ARBA00023015"/>
    </source>
</evidence>
<reference evidence="6" key="1">
    <citation type="submission" date="2018-07" db="EMBL/GenBank/DDBJ databases">
        <authorList>
            <person name="Safronova V.I."/>
            <person name="Chirak E.R."/>
            <person name="Sazanova A.L."/>
        </authorList>
    </citation>
    <scope>NUCLEOTIDE SEQUENCE [LARGE SCALE GENOMIC DNA]</scope>
    <source>
        <strain evidence="6">RCAM04685</strain>
    </source>
</reference>
<dbReference type="AlphaFoldDB" id="A0A370KZ80"/>
<keyword evidence="3" id="KW-0804">Transcription</keyword>
<sequence>MDMPASECVSAQCKKMSGVLNIVGDKWTVLIVRLLVKRPRRFNDIKRTIGGISQQMLTRTLKALERDGMVSRTVYPTVPPQVEYALTGLGQSLAVPLHALGAWAGDHLDEIEENRFRYDADKGTDFKKGA</sequence>
<keyword evidence="6" id="KW-1185">Reference proteome</keyword>
<dbReference type="GO" id="GO:0006355">
    <property type="term" value="P:regulation of DNA-templated transcription"/>
    <property type="evidence" value="ECO:0007669"/>
    <property type="project" value="UniProtKB-ARBA"/>
</dbReference>
<name>A0A370KZ80_9HYPH</name>
<dbReference type="RefSeq" id="WP_114832108.1">
    <property type="nucleotide sequence ID" value="NZ_QQTO01000027.1"/>
</dbReference>
<dbReference type="InterPro" id="IPR002577">
    <property type="entry name" value="HTH_HxlR"/>
</dbReference>
<dbReference type="Pfam" id="PF01638">
    <property type="entry name" value="HxlR"/>
    <property type="match status" value="1"/>
</dbReference>
<dbReference type="Gene3D" id="1.10.10.10">
    <property type="entry name" value="Winged helix-like DNA-binding domain superfamily/Winged helix DNA-binding domain"/>
    <property type="match status" value="1"/>
</dbReference>
<dbReference type="InterPro" id="IPR011991">
    <property type="entry name" value="ArsR-like_HTH"/>
</dbReference>
<dbReference type="CDD" id="cd00090">
    <property type="entry name" value="HTH_ARSR"/>
    <property type="match status" value="1"/>
</dbReference>
<dbReference type="PANTHER" id="PTHR33204:SF39">
    <property type="entry name" value="TRANSCRIPTIONAL REGULATORY PROTEIN"/>
    <property type="match status" value="1"/>
</dbReference>